<name>A0ABT9Z6T7_9BACI</name>
<comment type="caution">
    <text evidence="1">The sequence shown here is derived from an EMBL/GenBank/DDBJ whole genome shotgun (WGS) entry which is preliminary data.</text>
</comment>
<gene>
    <name evidence="1" type="ORF">J2S02_003673</name>
</gene>
<dbReference type="RefSeq" id="WP_095303280.1">
    <property type="nucleotide sequence ID" value="NZ_CADEPK010000299.1"/>
</dbReference>
<evidence type="ECO:0008006" key="3">
    <source>
        <dbReference type="Google" id="ProtNLM"/>
    </source>
</evidence>
<proteinExistence type="predicted"/>
<evidence type="ECO:0000313" key="1">
    <source>
        <dbReference type="EMBL" id="MDQ0227328.1"/>
    </source>
</evidence>
<dbReference type="SUPFAM" id="SSF58010">
    <property type="entry name" value="Fibrinogen coiled-coil and central regions"/>
    <property type="match status" value="1"/>
</dbReference>
<reference evidence="1 2" key="1">
    <citation type="submission" date="2023-07" db="EMBL/GenBank/DDBJ databases">
        <title>Genomic Encyclopedia of Type Strains, Phase IV (KMG-IV): sequencing the most valuable type-strain genomes for metagenomic binning, comparative biology and taxonomic classification.</title>
        <authorList>
            <person name="Goeker M."/>
        </authorList>
    </citation>
    <scope>NUCLEOTIDE SEQUENCE [LARGE SCALE GENOMIC DNA]</scope>
    <source>
        <strain evidence="1 2">DSM 17723</strain>
    </source>
</reference>
<sequence>MAKPDIKLDINELQAALNSLQSGIDDFKSYTTTFRDSTRDQLKSFNSDFIDKLDGVLDNMNDDINTSLLENLESIKKVGEKIIEEMQSADEQIGQKIKSGTS</sequence>
<dbReference type="Proteomes" id="UP001232245">
    <property type="component" value="Unassembled WGS sequence"/>
</dbReference>
<dbReference type="EMBL" id="JAUSTZ010000008">
    <property type="protein sequence ID" value="MDQ0227328.1"/>
    <property type="molecule type" value="Genomic_DNA"/>
</dbReference>
<keyword evidence="2" id="KW-1185">Reference proteome</keyword>
<protein>
    <recommendedName>
        <fullName evidence="3">Proteins of 100 residues with WXG</fullName>
    </recommendedName>
</protein>
<accession>A0ABT9Z6T7</accession>
<organism evidence="1 2">
    <name type="scientific">Metabacillus niabensis</name>
    <dbReference type="NCBI Taxonomy" id="324854"/>
    <lineage>
        <taxon>Bacteria</taxon>
        <taxon>Bacillati</taxon>
        <taxon>Bacillota</taxon>
        <taxon>Bacilli</taxon>
        <taxon>Bacillales</taxon>
        <taxon>Bacillaceae</taxon>
        <taxon>Metabacillus</taxon>
    </lineage>
</organism>
<evidence type="ECO:0000313" key="2">
    <source>
        <dbReference type="Proteomes" id="UP001232245"/>
    </source>
</evidence>